<proteinExistence type="predicted"/>
<dbReference type="InterPro" id="IPR010982">
    <property type="entry name" value="Lambda_DNA-bd_dom_sf"/>
</dbReference>
<gene>
    <name evidence="2" type="ORF">SAMN04489800_0457</name>
</gene>
<feature type="domain" description="HTH cro/C1-type" evidence="1">
    <location>
        <begin position="80"/>
        <end position="132"/>
    </location>
</feature>
<dbReference type="PANTHER" id="PTHR40455:SF1">
    <property type="entry name" value="ANTITOXIN HIGA"/>
    <property type="match status" value="1"/>
</dbReference>
<dbReference type="PANTHER" id="PTHR40455">
    <property type="entry name" value="ANTITOXIN HIGA"/>
    <property type="match status" value="1"/>
</dbReference>
<dbReference type="InterPro" id="IPR001387">
    <property type="entry name" value="Cro/C1-type_HTH"/>
</dbReference>
<sequence length="133" mass="14896">MNALIAQAAEHWKFVAPLLRKPKNEADYDELVAALDGLTDLIGDDESHPLMSLVDIIGDWVEAYDLEHRPMPKVSGVDVLRSVMQEHGLTQSDLPGVGTQSVVSEILSGKRQLNVRQIRWLADYFKVPVDMFI</sequence>
<dbReference type="AlphaFoldDB" id="A0A0J6GCD6"/>
<dbReference type="RefSeq" id="WP_048360396.1">
    <property type="nucleotide sequence ID" value="NZ_FNUD01000002.1"/>
</dbReference>
<keyword evidence="3" id="KW-1185">Reference proteome</keyword>
<dbReference type="PATRIC" id="fig|882211.3.peg.2671"/>
<dbReference type="SMART" id="SM00530">
    <property type="entry name" value="HTH_XRE"/>
    <property type="match status" value="1"/>
</dbReference>
<evidence type="ECO:0000259" key="1">
    <source>
        <dbReference type="PROSITE" id="PS50943"/>
    </source>
</evidence>
<organism evidence="2 3">
    <name type="scientific">Pseudomonas deceptionensis</name>
    <dbReference type="NCBI Taxonomy" id="882211"/>
    <lineage>
        <taxon>Bacteria</taxon>
        <taxon>Pseudomonadati</taxon>
        <taxon>Pseudomonadota</taxon>
        <taxon>Gammaproteobacteria</taxon>
        <taxon>Pseudomonadales</taxon>
        <taxon>Pseudomonadaceae</taxon>
        <taxon>Pseudomonas</taxon>
    </lineage>
</organism>
<dbReference type="Gene3D" id="1.10.260.40">
    <property type="entry name" value="lambda repressor-like DNA-binding domains"/>
    <property type="match status" value="1"/>
</dbReference>
<dbReference type="EMBL" id="FNUD01000002">
    <property type="protein sequence ID" value="SEE30763.1"/>
    <property type="molecule type" value="Genomic_DNA"/>
</dbReference>
<dbReference type="SUPFAM" id="SSF47413">
    <property type="entry name" value="lambda repressor-like DNA-binding domains"/>
    <property type="match status" value="1"/>
</dbReference>
<protein>
    <submittedName>
        <fullName evidence="2">HTH-type transcriptional regulator / antitoxin HigA</fullName>
    </submittedName>
</protein>
<dbReference type="PROSITE" id="PS50943">
    <property type="entry name" value="HTH_CROC1"/>
    <property type="match status" value="1"/>
</dbReference>
<comment type="caution">
    <text evidence="2">The sequence shown here is derived from an EMBL/GenBank/DDBJ whole genome shotgun (WGS) entry which is preliminary data.</text>
</comment>
<evidence type="ECO:0000313" key="2">
    <source>
        <dbReference type="EMBL" id="SEE30763.1"/>
    </source>
</evidence>
<reference evidence="2" key="1">
    <citation type="submission" date="2016-10" db="EMBL/GenBank/DDBJ databases">
        <authorList>
            <person name="Varghese N."/>
            <person name="Submissions S."/>
        </authorList>
    </citation>
    <scope>NUCLEOTIDE SEQUENCE [LARGE SCALE GENOMIC DNA]</scope>
    <source>
        <strain evidence="2">LMG 25555</strain>
    </source>
</reference>
<dbReference type="Proteomes" id="UP000183613">
    <property type="component" value="Unassembled WGS sequence"/>
</dbReference>
<dbReference type="OrthoDB" id="5771335at2"/>
<evidence type="ECO:0000313" key="3">
    <source>
        <dbReference type="Proteomes" id="UP000183613"/>
    </source>
</evidence>
<dbReference type="GO" id="GO:0001046">
    <property type="term" value="F:core promoter sequence-specific DNA binding"/>
    <property type="evidence" value="ECO:0007669"/>
    <property type="project" value="TreeGrafter"/>
</dbReference>
<accession>A0A0J6GCD6</accession>
<name>A0A0J6GCD6_PSEDM</name>
<dbReference type="CDD" id="cd00093">
    <property type="entry name" value="HTH_XRE"/>
    <property type="match status" value="1"/>
</dbReference>
<dbReference type="GO" id="GO:0006355">
    <property type="term" value="P:regulation of DNA-templated transcription"/>
    <property type="evidence" value="ECO:0007669"/>
    <property type="project" value="InterPro"/>
</dbReference>
<dbReference type="InterPro" id="IPR039060">
    <property type="entry name" value="Antitox_HigA"/>
</dbReference>